<dbReference type="CDD" id="cd00143">
    <property type="entry name" value="PP2Cc"/>
    <property type="match status" value="1"/>
</dbReference>
<dbReference type="PANTHER" id="PTHR13832:SF792">
    <property type="entry name" value="GM14286P"/>
    <property type="match status" value="1"/>
</dbReference>
<dbReference type="InParanoid" id="A0A067QAY7"/>
<dbReference type="SMART" id="SM00332">
    <property type="entry name" value="PP2Cc"/>
    <property type="match status" value="1"/>
</dbReference>
<dbReference type="GO" id="GO:0004741">
    <property type="term" value="F:[pyruvate dehydrogenase (acetyl-transferring)]-phosphatase activity"/>
    <property type="evidence" value="ECO:0007669"/>
    <property type="project" value="TreeGrafter"/>
</dbReference>
<dbReference type="HOGENOM" id="CLU_020130_0_0_1"/>
<dbReference type="OrthoDB" id="420076at2759"/>
<dbReference type="Pfam" id="PF00481">
    <property type="entry name" value="PP2C"/>
    <property type="match status" value="1"/>
</dbReference>
<proteinExistence type="predicted"/>
<accession>A0A067QAY7</accession>
<reference evidence="3" key="1">
    <citation type="journal article" date="2014" name="Proc. Natl. Acad. Sci. U.S.A.">
        <title>Extensive sampling of basidiomycete genomes demonstrates inadequacy of the white-rot/brown-rot paradigm for wood decay fungi.</title>
        <authorList>
            <person name="Riley R."/>
            <person name="Salamov A.A."/>
            <person name="Brown D.W."/>
            <person name="Nagy L.G."/>
            <person name="Floudas D."/>
            <person name="Held B.W."/>
            <person name="Levasseur A."/>
            <person name="Lombard V."/>
            <person name="Morin E."/>
            <person name="Otillar R."/>
            <person name="Lindquist E.A."/>
            <person name="Sun H."/>
            <person name="LaButti K.M."/>
            <person name="Schmutz J."/>
            <person name="Jabbour D."/>
            <person name="Luo H."/>
            <person name="Baker S.E."/>
            <person name="Pisabarro A.G."/>
            <person name="Walton J.D."/>
            <person name="Blanchette R.A."/>
            <person name="Henrissat B."/>
            <person name="Martin F."/>
            <person name="Cullen D."/>
            <person name="Hibbett D.S."/>
            <person name="Grigoriev I.V."/>
        </authorList>
    </citation>
    <scope>NUCLEOTIDE SEQUENCE [LARGE SCALE GENOMIC DNA]</scope>
    <source>
        <strain evidence="3">MUCL 33604</strain>
    </source>
</reference>
<dbReference type="Proteomes" id="UP000027265">
    <property type="component" value="Unassembled WGS sequence"/>
</dbReference>
<dbReference type="SUPFAM" id="SSF81606">
    <property type="entry name" value="PP2C-like"/>
    <property type="match status" value="1"/>
</dbReference>
<dbReference type="PROSITE" id="PS51746">
    <property type="entry name" value="PPM_2"/>
    <property type="match status" value="1"/>
</dbReference>
<dbReference type="STRING" id="933084.A0A067QAY7"/>
<evidence type="ECO:0000313" key="3">
    <source>
        <dbReference type="Proteomes" id="UP000027265"/>
    </source>
</evidence>
<name>A0A067QAY7_9AGAM</name>
<dbReference type="InterPro" id="IPR036457">
    <property type="entry name" value="PPM-type-like_dom_sf"/>
</dbReference>
<keyword evidence="3" id="KW-1185">Reference proteome</keyword>
<dbReference type="AlphaFoldDB" id="A0A067QAY7"/>
<evidence type="ECO:0000313" key="2">
    <source>
        <dbReference type="EMBL" id="KDQ59746.1"/>
    </source>
</evidence>
<sequence>MLTFAHPSLPAVTSSEPPNLAYHYDIPGTRCGPEDGPWPRTYQLLSEAQLSKELDISARPQSRVFNAENGWKADSLNFQPCNNYRTQDRYVVQELLIEGEKWTLTGVFDGHLGDTTVEHTAHHMPIIIRDFLRKAVKQNAPNPLSADAVGDILKESIKSFDEAIANDVLALFPGGLESLSSLSDLEIQKVINDHYNGGRNYNNARLCMYGTTALVALVDPQHENLWVANLGDCQAVLLSPNLFTGAFDSEILNTMHNGDNDDEVERVRREHPGEPSCVTERRVLGAIAPFRCIGDVPFKQPPEFTRRILYNLYPGFHDTSPWEEFLVRNRTPPYISSEAEIIHRPLTPKRGGCPIPLFNRGLLNTPRPLLILCSDGLSDLYHGLTPQEMAAVWARNLTLRGQLTNLALQLLRDAIGGPDTHKVSQMLTLDMDSPWIDDVAIVVQAL</sequence>
<organism evidence="2 3">
    <name type="scientific">Jaapia argillacea MUCL 33604</name>
    <dbReference type="NCBI Taxonomy" id="933084"/>
    <lineage>
        <taxon>Eukaryota</taxon>
        <taxon>Fungi</taxon>
        <taxon>Dikarya</taxon>
        <taxon>Basidiomycota</taxon>
        <taxon>Agaricomycotina</taxon>
        <taxon>Agaricomycetes</taxon>
        <taxon>Agaricomycetidae</taxon>
        <taxon>Jaapiales</taxon>
        <taxon>Jaapiaceae</taxon>
        <taxon>Jaapia</taxon>
    </lineage>
</organism>
<dbReference type="InterPro" id="IPR001932">
    <property type="entry name" value="PPM-type_phosphatase-like_dom"/>
</dbReference>
<dbReference type="Gene3D" id="3.60.40.10">
    <property type="entry name" value="PPM-type phosphatase domain"/>
    <property type="match status" value="1"/>
</dbReference>
<protein>
    <recommendedName>
        <fullName evidence="1">PPM-type phosphatase domain-containing protein</fullName>
    </recommendedName>
</protein>
<dbReference type="GO" id="GO:0005739">
    <property type="term" value="C:mitochondrion"/>
    <property type="evidence" value="ECO:0007669"/>
    <property type="project" value="TreeGrafter"/>
</dbReference>
<dbReference type="EMBL" id="KL197715">
    <property type="protein sequence ID" value="KDQ59746.1"/>
    <property type="molecule type" value="Genomic_DNA"/>
</dbReference>
<gene>
    <name evidence="2" type="ORF">JAAARDRAFT_205725</name>
</gene>
<evidence type="ECO:0000259" key="1">
    <source>
        <dbReference type="PROSITE" id="PS51746"/>
    </source>
</evidence>
<dbReference type="InterPro" id="IPR015655">
    <property type="entry name" value="PP2C"/>
</dbReference>
<dbReference type="PANTHER" id="PTHR13832">
    <property type="entry name" value="PROTEIN PHOSPHATASE 2C"/>
    <property type="match status" value="1"/>
</dbReference>
<feature type="domain" description="PPM-type phosphatase" evidence="1">
    <location>
        <begin position="70"/>
        <end position="446"/>
    </location>
</feature>